<dbReference type="AlphaFoldDB" id="A0A2Z6IDC1"/>
<organism evidence="2 3">
    <name type="scientific">Sutterella megalosphaeroides</name>
    <dbReference type="NCBI Taxonomy" id="2494234"/>
    <lineage>
        <taxon>Bacteria</taxon>
        <taxon>Pseudomonadati</taxon>
        <taxon>Pseudomonadota</taxon>
        <taxon>Betaproteobacteria</taxon>
        <taxon>Burkholderiales</taxon>
        <taxon>Sutterellaceae</taxon>
        <taxon>Sutterella</taxon>
    </lineage>
</organism>
<feature type="region of interest" description="Disordered" evidence="1">
    <location>
        <begin position="77"/>
        <end position="102"/>
    </location>
</feature>
<name>A0A2Z6IDC1_9BURK</name>
<keyword evidence="3" id="KW-1185">Reference proteome</keyword>
<accession>A0A2Z6IDC1</accession>
<dbReference type="Gene3D" id="3.30.1490.300">
    <property type="match status" value="1"/>
</dbReference>
<feature type="compositionally biased region" description="Low complexity" evidence="1">
    <location>
        <begin position="21"/>
        <end position="42"/>
    </location>
</feature>
<feature type="region of interest" description="Disordered" evidence="1">
    <location>
        <begin position="630"/>
        <end position="657"/>
    </location>
</feature>
<evidence type="ECO:0000313" key="2">
    <source>
        <dbReference type="EMBL" id="BBF23118.1"/>
    </source>
</evidence>
<gene>
    <name evidence="2" type="ORF">SUTMEG_10090</name>
</gene>
<dbReference type="Gene3D" id="3.30.420.40">
    <property type="match status" value="2"/>
</dbReference>
<sequence>MSDNANRYPNAYGVSPAPGEAAAGNAYPGTTGTAGGSTPYGAVPSVQSSRPVRPAASSEPHAPAWDEVIDEQRGIRIGTGANPNANVNSAANANSAAGANPSSAPVVLFETTEPAHEPHPDENTPLSFSPIARMLYGDKPRRVLAVSEDAHGILLVLTDPTKNNRIDDVAYFPYPAALVVEPKERLDWIAEVVKEFTPDWSKVDLWMQAPAERTHAYVLELPDLKGEELDAVALLQASKQYPVRPDTMRFDYRTTGTWDASRTNTVAALGLTGDMELLEALQNDFGRHGVRLAGVAAHAFSVCGYAHAGLLDAPWKTYVVLSFSSDSSLLSVFHEEHLLMQRNLGCGILSLARSVSDAHLHAADLTAEGEACAVDFGKTPSRMAGPGDATTARGVEHLLNEHNLTEGELDAVDAVLGDALDRVVAYVERSIVYFERRNYNVPVKGVVIAAPHTITRLIARRVEENLRLPTSEFLFPEGTTPKAQAALRAISRSPRAGLLFDAAGLSFKSPSVPNLLACPDERREEVRQKRITHAILLGALGLCFTSFTIALWGGISWWHALSDIRAAQDVRATLQPEATVARLEAKKDENERLVTELARIKSMDRYPAFLATLSVLRPEGVYLTRVARVDREHPPGSGMPPRPSPQKGAAQQGKDAKAPASPYVIELDGLIVGDALEQELLLAKFLKRLKTKPYAHDMELELSTPEADRLVFRLVFPDIAP</sequence>
<dbReference type="EMBL" id="AP018786">
    <property type="protein sequence ID" value="BBF23118.1"/>
    <property type="molecule type" value="Genomic_DNA"/>
</dbReference>
<proteinExistence type="predicted"/>
<evidence type="ECO:0000313" key="3">
    <source>
        <dbReference type="Proteomes" id="UP000271003"/>
    </source>
</evidence>
<dbReference type="KEGG" id="sutt:SUTMEG_10090"/>
<evidence type="ECO:0000256" key="1">
    <source>
        <dbReference type="SAM" id="MobiDB-lite"/>
    </source>
</evidence>
<protein>
    <submittedName>
        <fullName evidence="2">Uncharacterized protein</fullName>
    </submittedName>
</protein>
<dbReference type="Proteomes" id="UP000271003">
    <property type="component" value="Chromosome"/>
</dbReference>
<reference evidence="2 3" key="1">
    <citation type="journal article" date="2018" name="Int. J. Syst. Evol. Microbiol.">
        <title>Mesosutterella multiformis gen. nov., sp. nov., a member of the family Sutterellaceae and Sutterella megalosphaeroides sp. nov., isolated from human faeces.</title>
        <authorList>
            <person name="Sakamoto M."/>
            <person name="Ikeyama N."/>
            <person name="Kunihiro T."/>
            <person name="Iino T."/>
            <person name="Yuki M."/>
            <person name="Ohkuma M."/>
        </authorList>
    </citation>
    <scope>NUCLEOTIDE SEQUENCE [LARGE SCALE GENOMIC DNA]</scope>
    <source>
        <strain evidence="2 3">6FBBBH3</strain>
    </source>
</reference>
<feature type="compositionally biased region" description="Low complexity" evidence="1">
    <location>
        <begin position="80"/>
        <end position="102"/>
    </location>
</feature>
<feature type="region of interest" description="Disordered" evidence="1">
    <location>
        <begin position="1"/>
        <end position="65"/>
    </location>
</feature>
<dbReference type="RefSeq" id="WP_120176756.1">
    <property type="nucleotide sequence ID" value="NZ_AP018786.1"/>
</dbReference>